<proteinExistence type="predicted"/>
<reference evidence="2" key="1">
    <citation type="submission" date="2021-02" db="EMBL/GenBank/DDBJ databases">
        <authorList>
            <person name="Nowell W R."/>
        </authorList>
    </citation>
    <scope>NUCLEOTIDE SEQUENCE</scope>
</reference>
<evidence type="ECO:0000313" key="2">
    <source>
        <dbReference type="EMBL" id="CAF0815280.1"/>
    </source>
</evidence>
<dbReference type="OrthoDB" id="445341at2759"/>
<dbReference type="EMBL" id="CAJOBA010000584">
    <property type="protein sequence ID" value="CAF3542834.1"/>
    <property type="molecule type" value="Genomic_DNA"/>
</dbReference>
<keyword evidence="5" id="KW-1185">Reference proteome</keyword>
<comment type="caution">
    <text evidence="2">The sequence shown here is derived from an EMBL/GenBank/DDBJ whole genome shotgun (WGS) entry which is preliminary data.</text>
</comment>
<dbReference type="Proteomes" id="UP000663829">
    <property type="component" value="Unassembled WGS sequence"/>
</dbReference>
<evidence type="ECO:0000313" key="3">
    <source>
        <dbReference type="EMBL" id="CAF3542834.1"/>
    </source>
</evidence>
<dbReference type="EMBL" id="CAJNOQ010000565">
    <property type="protein sequence ID" value="CAF0815280.1"/>
    <property type="molecule type" value="Genomic_DNA"/>
</dbReference>
<evidence type="ECO:0000313" key="5">
    <source>
        <dbReference type="Proteomes" id="UP000663829"/>
    </source>
</evidence>
<name>A0A813TW51_9BILA</name>
<accession>A0A813TW51</accession>
<gene>
    <name evidence="2" type="ORF">GPM918_LOCUS4253</name>
    <name evidence="1" type="ORF">OVA965_LOCUS2654</name>
    <name evidence="4" type="ORF">SRO942_LOCUS4254</name>
    <name evidence="3" type="ORF">TMI583_LOCUS2653</name>
</gene>
<dbReference type="Proteomes" id="UP000677228">
    <property type="component" value="Unassembled WGS sequence"/>
</dbReference>
<dbReference type="Proteomes" id="UP000682733">
    <property type="component" value="Unassembled WGS sequence"/>
</dbReference>
<evidence type="ECO:0000313" key="1">
    <source>
        <dbReference type="EMBL" id="CAF0762903.1"/>
    </source>
</evidence>
<organism evidence="2 5">
    <name type="scientific">Didymodactylos carnosus</name>
    <dbReference type="NCBI Taxonomy" id="1234261"/>
    <lineage>
        <taxon>Eukaryota</taxon>
        <taxon>Metazoa</taxon>
        <taxon>Spiralia</taxon>
        <taxon>Gnathifera</taxon>
        <taxon>Rotifera</taxon>
        <taxon>Eurotatoria</taxon>
        <taxon>Bdelloidea</taxon>
        <taxon>Philodinida</taxon>
        <taxon>Philodinidae</taxon>
        <taxon>Didymodactylos</taxon>
    </lineage>
</organism>
<dbReference type="Proteomes" id="UP000681722">
    <property type="component" value="Unassembled WGS sequence"/>
</dbReference>
<sequence>MDVILLHSDKTLDVLKFSYIVNYSLGRDNIKDDDERAFNGQRISLTLRTVATFRHVLTGKSYSQDAKCKTSEEFDQKKQEQNDAEKLLHAFSAENQDPNFDWDK</sequence>
<evidence type="ECO:0000313" key="4">
    <source>
        <dbReference type="EMBL" id="CAF3601337.1"/>
    </source>
</evidence>
<dbReference type="AlphaFoldDB" id="A0A813TW51"/>
<protein>
    <submittedName>
        <fullName evidence="2">Uncharacterized protein</fullName>
    </submittedName>
</protein>
<dbReference type="EMBL" id="CAJNOK010000584">
    <property type="protein sequence ID" value="CAF0762903.1"/>
    <property type="molecule type" value="Genomic_DNA"/>
</dbReference>
<dbReference type="EMBL" id="CAJOBC010000565">
    <property type="protein sequence ID" value="CAF3601337.1"/>
    <property type="molecule type" value="Genomic_DNA"/>
</dbReference>